<name>A0A9P9YYI3_9MUSC</name>
<dbReference type="SMART" id="SM00587">
    <property type="entry name" value="CHK"/>
    <property type="match status" value="2"/>
</dbReference>
<dbReference type="AlphaFoldDB" id="A0A9P9YYI3"/>
<dbReference type="InterPro" id="IPR011009">
    <property type="entry name" value="Kinase-like_dom_sf"/>
</dbReference>
<dbReference type="InterPro" id="IPR015897">
    <property type="entry name" value="CHK_kinase-like"/>
</dbReference>
<proteinExistence type="predicted"/>
<gene>
    <name evidence="2" type="ORF">M5D96_001291</name>
</gene>
<evidence type="ECO:0000313" key="3">
    <source>
        <dbReference type="Proteomes" id="UP001059596"/>
    </source>
</evidence>
<feature type="domain" description="CHK kinase-like" evidence="1">
    <location>
        <begin position="497"/>
        <end position="657"/>
    </location>
</feature>
<feature type="domain" description="CHK kinase-like" evidence="1">
    <location>
        <begin position="105"/>
        <end position="285"/>
    </location>
</feature>
<organism evidence="2 3">
    <name type="scientific">Drosophila gunungcola</name>
    <name type="common">fruit fly</name>
    <dbReference type="NCBI Taxonomy" id="103775"/>
    <lineage>
        <taxon>Eukaryota</taxon>
        <taxon>Metazoa</taxon>
        <taxon>Ecdysozoa</taxon>
        <taxon>Arthropoda</taxon>
        <taxon>Hexapoda</taxon>
        <taxon>Insecta</taxon>
        <taxon>Pterygota</taxon>
        <taxon>Neoptera</taxon>
        <taxon>Endopterygota</taxon>
        <taxon>Diptera</taxon>
        <taxon>Brachycera</taxon>
        <taxon>Muscomorpha</taxon>
        <taxon>Ephydroidea</taxon>
        <taxon>Drosophilidae</taxon>
        <taxon>Drosophila</taxon>
        <taxon>Sophophora</taxon>
    </lineage>
</organism>
<dbReference type="Proteomes" id="UP001059596">
    <property type="component" value="Chromosome 3R"/>
</dbReference>
<dbReference type="EMBL" id="JAMKOV010000001">
    <property type="protein sequence ID" value="KAI8045113.1"/>
    <property type="molecule type" value="Genomic_DNA"/>
</dbReference>
<dbReference type="PANTHER" id="PTHR11012:SF12">
    <property type="entry name" value="CHK KINASE-LIKE DOMAIN-CONTAINING PROTEIN-RELATED"/>
    <property type="match status" value="1"/>
</dbReference>
<accession>A0A9P9YYI3</accession>
<evidence type="ECO:0000259" key="1">
    <source>
        <dbReference type="SMART" id="SM00587"/>
    </source>
</evidence>
<comment type="caution">
    <text evidence="2">The sequence shown here is derived from an EMBL/GenBank/DDBJ whole genome shotgun (WGS) entry which is preliminary data.</text>
</comment>
<dbReference type="SUPFAM" id="SSF56112">
    <property type="entry name" value="Protein kinase-like (PK-like)"/>
    <property type="match status" value="2"/>
</dbReference>
<dbReference type="PANTHER" id="PTHR11012">
    <property type="entry name" value="PROTEIN KINASE-LIKE DOMAIN-CONTAINING"/>
    <property type="match status" value="1"/>
</dbReference>
<feature type="non-terminal residue" evidence="2">
    <location>
        <position position="679"/>
    </location>
</feature>
<evidence type="ECO:0000313" key="2">
    <source>
        <dbReference type="EMBL" id="KAI8045113.1"/>
    </source>
</evidence>
<reference evidence="2" key="1">
    <citation type="journal article" date="2023" name="Genome Biol. Evol.">
        <title>Long-read-based Genome Assembly of Drosophila gunungcola Reveals Fewer Chemosensory Genes in Flower-breeding Species.</title>
        <authorList>
            <person name="Negi A."/>
            <person name="Liao B.Y."/>
            <person name="Yeh S.D."/>
        </authorList>
    </citation>
    <scope>NUCLEOTIDE SEQUENCE</scope>
    <source>
        <strain evidence="2">Sukarami</strain>
    </source>
</reference>
<dbReference type="InterPro" id="IPR004119">
    <property type="entry name" value="EcKL"/>
</dbReference>
<keyword evidence="3" id="KW-1185">Reference proteome</keyword>
<sequence>MTDTADKEQFNDDELEAPSWLNAQFMGDVLRTYEKDSELTVTDLKITPASAQGDHYASVMFRTTAKYTTSKGVLPEFERILQEAGDTTKLSVPCIYHSLEPRQVMIFEDLVPLGYFVIRDRPVSQEELKTAFAKLAKWHAVSIKVIKEQPAFLKDYRYGLFDMPTIHNDPFITTGMGSFIEMLDKIPELKKYKPHFEKIKDTFLKRLEVEMQEYHKNRRNDAYYVLCHGAHEDTMLVDFQISNLCPITVDLTYSIYMLMEPEQRGEMGKELINYYFTVLVATLKKIGYKGDMPTQAKLWEQMHRNKYYDFFLISTFLPVILAIKSNTFKMHDLIQNPETRQKTYFLDTYVNDVTKMLPKFEKLGYFRGLYSIARSYSIPGSRIVRDREKKMTDTADKEQFNDDELEAPSWLNAQFIGDVLRTYEKAPELTVTDLKITPASAQGDHYASGVFSKPLIIKTMPEQEGHKKDMLAESHLFSTEIGAYTKALPEFERILLAAGDDTKLYVPCIYHNLKPRQVMIFEDLVPQEFRYGLIEMPTLMTDPMVTTGMENFLNMLDKIPELTKYKPHFEKIKIDYLQRMSDVMQEYRKNFQSDGYYVMSHGDNDVMFVDFQICNLCPSTVDLTYSIYMLMEPEQRWDLGKDLINYYFSVLEDTLKKVGYKAEMPTQSGLWKQIHRHKY</sequence>
<dbReference type="Pfam" id="PF02958">
    <property type="entry name" value="EcKL"/>
    <property type="match status" value="2"/>
</dbReference>
<protein>
    <recommendedName>
        <fullName evidence="1">CHK kinase-like domain-containing protein</fullName>
    </recommendedName>
</protein>